<gene>
    <name evidence="2" type="ORF">B0J12DRAFT_642303</name>
</gene>
<keyword evidence="3" id="KW-1185">Reference proteome</keyword>
<evidence type="ECO:0000313" key="2">
    <source>
        <dbReference type="EMBL" id="KAH7063309.1"/>
    </source>
</evidence>
<feature type="compositionally biased region" description="Acidic residues" evidence="1">
    <location>
        <begin position="143"/>
        <end position="169"/>
    </location>
</feature>
<feature type="region of interest" description="Disordered" evidence="1">
    <location>
        <begin position="118"/>
        <end position="189"/>
    </location>
</feature>
<accession>A0ABQ8GS39</accession>
<dbReference type="Proteomes" id="UP000774617">
    <property type="component" value="Unassembled WGS sequence"/>
</dbReference>
<evidence type="ECO:0000256" key="1">
    <source>
        <dbReference type="SAM" id="MobiDB-lite"/>
    </source>
</evidence>
<sequence length="283" mass="31446">MSLSNLHSHVALWLRLVENPSHGVLSSIPTSYLDSAKRSQAPYAATLVSLAVLHQCRLEVLSITEDLKSTGSWAALNDSQTQLSHLRLRFRRSMKEIGGSLTQHVSHMTASDTPFGKVQWEKTGTHSPASSADSDGEEKMTDSEDESSDEADLEEDAEYEPEEQDEYTDSEGPLSKFGQVESEAVSGPRFQGTRQMHALYNSVTVCRLGRLIANVQQSEAEALAKLFEKESCAADVKAAQLARLRSAASNARMTWAREMQKEMETAEQYRVAIIQVLQEEIRR</sequence>
<name>A0ABQ8GS39_9PEZI</name>
<evidence type="ECO:0000313" key="3">
    <source>
        <dbReference type="Proteomes" id="UP000774617"/>
    </source>
</evidence>
<organism evidence="2 3">
    <name type="scientific">Macrophomina phaseolina</name>
    <dbReference type="NCBI Taxonomy" id="35725"/>
    <lineage>
        <taxon>Eukaryota</taxon>
        <taxon>Fungi</taxon>
        <taxon>Dikarya</taxon>
        <taxon>Ascomycota</taxon>
        <taxon>Pezizomycotina</taxon>
        <taxon>Dothideomycetes</taxon>
        <taxon>Dothideomycetes incertae sedis</taxon>
        <taxon>Botryosphaeriales</taxon>
        <taxon>Botryosphaeriaceae</taxon>
        <taxon>Macrophomina</taxon>
    </lineage>
</organism>
<dbReference type="EMBL" id="JAGTJR010000002">
    <property type="protein sequence ID" value="KAH7063309.1"/>
    <property type="molecule type" value="Genomic_DNA"/>
</dbReference>
<reference evidence="2 3" key="1">
    <citation type="journal article" date="2021" name="Nat. Commun.">
        <title>Genetic determinants of endophytism in the Arabidopsis root mycobiome.</title>
        <authorList>
            <person name="Mesny F."/>
            <person name="Miyauchi S."/>
            <person name="Thiergart T."/>
            <person name="Pickel B."/>
            <person name="Atanasova L."/>
            <person name="Karlsson M."/>
            <person name="Huettel B."/>
            <person name="Barry K.W."/>
            <person name="Haridas S."/>
            <person name="Chen C."/>
            <person name="Bauer D."/>
            <person name="Andreopoulos W."/>
            <person name="Pangilinan J."/>
            <person name="LaButti K."/>
            <person name="Riley R."/>
            <person name="Lipzen A."/>
            <person name="Clum A."/>
            <person name="Drula E."/>
            <person name="Henrissat B."/>
            <person name="Kohler A."/>
            <person name="Grigoriev I.V."/>
            <person name="Martin F.M."/>
            <person name="Hacquard S."/>
        </authorList>
    </citation>
    <scope>NUCLEOTIDE SEQUENCE [LARGE SCALE GENOMIC DNA]</scope>
    <source>
        <strain evidence="2 3">MPI-SDFR-AT-0080</strain>
    </source>
</reference>
<protein>
    <submittedName>
        <fullName evidence="2">Uncharacterized protein</fullName>
    </submittedName>
</protein>
<proteinExistence type="predicted"/>
<comment type="caution">
    <text evidence="2">The sequence shown here is derived from an EMBL/GenBank/DDBJ whole genome shotgun (WGS) entry which is preliminary data.</text>
</comment>